<feature type="transmembrane region" description="Helical" evidence="8">
    <location>
        <begin position="162"/>
        <end position="186"/>
    </location>
</feature>
<dbReference type="PROSITE" id="PS50929">
    <property type="entry name" value="ABC_TM1F"/>
    <property type="match status" value="1"/>
</dbReference>
<keyword evidence="3 8" id="KW-0812">Transmembrane</keyword>
<dbReference type="SMART" id="SM00382">
    <property type="entry name" value="AAA"/>
    <property type="match status" value="1"/>
</dbReference>
<dbReference type="EMBL" id="LNYV01000005">
    <property type="protein sequence ID" value="KTD59684.1"/>
    <property type="molecule type" value="Genomic_DNA"/>
</dbReference>
<name>A0A0W0YS81_9GAMM</name>
<evidence type="ECO:0000259" key="9">
    <source>
        <dbReference type="PROSITE" id="PS50893"/>
    </source>
</evidence>
<dbReference type="PATRIC" id="fig|28087.4.peg.637"/>
<comment type="subcellular location">
    <subcellularLocation>
        <location evidence="1">Cell membrane</location>
        <topology evidence="1">Multi-pass membrane protein</topology>
    </subcellularLocation>
</comment>
<evidence type="ECO:0000256" key="1">
    <source>
        <dbReference type="ARBA" id="ARBA00004651"/>
    </source>
</evidence>
<dbReference type="InterPro" id="IPR017871">
    <property type="entry name" value="ABC_transporter-like_CS"/>
</dbReference>
<dbReference type="STRING" id="28087.Lsai_0595"/>
<dbReference type="SUPFAM" id="SSF90123">
    <property type="entry name" value="ABC transporter transmembrane region"/>
    <property type="match status" value="1"/>
</dbReference>
<sequence>MKKKSKKTSYLKKAFQLFSDYFIRSDQKLTAWLLLGGMMLCIITLVGLAASLPWGFLGFWAALTAKELTGFLFYSGIIALTSAAIVGVGTLMDYLTTTLAIQWRSWLTTKFINKYLFGKKTYLDLARVSSHIDNPDQRIQDNIDNFVDRTLSLSTDFLRSSLTLIAFIGTLWILGSSLPIVVFGATIVIPGYLVWTSLFVALVNSVITHMLGKSLATMNQKEERLEAKFRKDLEFVHNESENIALEAGEQYHQKRLVNDLEQISQNAFQKLWVKLKVSAFQTSYNYIAEILPYFFTAPAYFTGLINFNQIMQVGVAFSEVSKALNWFVDSYTSLKKYQTSIERIIELEEELDSESSKVSQKDIRIHNAQSNALIIKNLNIAYPRHANPGYIMRHLNLEFKLGENTLIKAPSGFGKSTFFKAIRNTWKHGEGEISIPQQQKTYFLPQKPLIPYDSLKAILAYPDPANTYTEEEYKAALLAVGGKMDRFVPELDKKDTWSKRLSLGQQQRISFARALLKKPDWLFLDEATASLDEESEDQLYSLLKEKLPKTTVISIAHRSTVMKFHQRVVQFEAPTEETRSSNLVC</sequence>
<feature type="transmembrane region" description="Helical" evidence="8">
    <location>
        <begin position="29"/>
        <end position="51"/>
    </location>
</feature>
<dbReference type="RefSeq" id="WP_027271540.1">
    <property type="nucleotide sequence ID" value="NZ_CAAAJE010000019.1"/>
</dbReference>
<comment type="caution">
    <text evidence="11">The sequence shown here is derived from an EMBL/GenBank/DDBJ whole genome shotgun (WGS) entry which is preliminary data.</text>
</comment>
<dbReference type="Gene3D" id="1.20.1560.10">
    <property type="entry name" value="ABC transporter type 1, transmembrane domain"/>
    <property type="match status" value="1"/>
</dbReference>
<feature type="domain" description="ABC transporter" evidence="9">
    <location>
        <begin position="375"/>
        <end position="583"/>
    </location>
</feature>
<evidence type="ECO:0000256" key="8">
    <source>
        <dbReference type="SAM" id="Phobius"/>
    </source>
</evidence>
<dbReference type="AlphaFoldDB" id="A0A0W0YS81"/>
<dbReference type="GO" id="GO:0005524">
    <property type="term" value="F:ATP binding"/>
    <property type="evidence" value="ECO:0007669"/>
    <property type="project" value="UniProtKB-KW"/>
</dbReference>
<dbReference type="InterPro" id="IPR003439">
    <property type="entry name" value="ABC_transporter-like_ATP-bd"/>
</dbReference>
<gene>
    <name evidence="11" type="ORF">Lsai_0595</name>
</gene>
<feature type="transmembrane region" description="Helical" evidence="8">
    <location>
        <begin position="192"/>
        <end position="211"/>
    </location>
</feature>
<dbReference type="GO" id="GO:0016887">
    <property type="term" value="F:ATP hydrolysis activity"/>
    <property type="evidence" value="ECO:0007669"/>
    <property type="project" value="InterPro"/>
</dbReference>
<protein>
    <submittedName>
        <fullName evidence="11">ABC transporter</fullName>
    </submittedName>
</protein>
<dbReference type="PANTHER" id="PTHR11384">
    <property type="entry name" value="ATP-BINDING CASSETTE, SUB-FAMILY D MEMBER"/>
    <property type="match status" value="1"/>
</dbReference>
<feature type="transmembrane region" description="Helical" evidence="8">
    <location>
        <begin position="71"/>
        <end position="95"/>
    </location>
</feature>
<dbReference type="GO" id="GO:0140359">
    <property type="term" value="F:ABC-type transporter activity"/>
    <property type="evidence" value="ECO:0007669"/>
    <property type="project" value="InterPro"/>
</dbReference>
<evidence type="ECO:0000313" key="11">
    <source>
        <dbReference type="EMBL" id="KTD59684.1"/>
    </source>
</evidence>
<dbReference type="GO" id="GO:0005886">
    <property type="term" value="C:plasma membrane"/>
    <property type="evidence" value="ECO:0007669"/>
    <property type="project" value="UniProtKB-SubCell"/>
</dbReference>
<evidence type="ECO:0000313" key="12">
    <source>
        <dbReference type="Proteomes" id="UP000054621"/>
    </source>
</evidence>
<dbReference type="eggNOG" id="COG4178">
    <property type="taxonomic scope" value="Bacteria"/>
</dbReference>
<dbReference type="PROSITE" id="PS50893">
    <property type="entry name" value="ABC_TRANSPORTER_2"/>
    <property type="match status" value="1"/>
</dbReference>
<reference evidence="11 12" key="1">
    <citation type="submission" date="2015-11" db="EMBL/GenBank/DDBJ databases">
        <title>Genomic analysis of 38 Legionella species identifies large and diverse effector repertoires.</title>
        <authorList>
            <person name="Burstein D."/>
            <person name="Amaro F."/>
            <person name="Zusman T."/>
            <person name="Lifshitz Z."/>
            <person name="Cohen O."/>
            <person name="Gilbert J.A."/>
            <person name="Pupko T."/>
            <person name="Shuman H.A."/>
            <person name="Segal G."/>
        </authorList>
    </citation>
    <scope>NUCLEOTIDE SEQUENCE [LARGE SCALE GENOMIC DNA]</scope>
    <source>
        <strain evidence="11 12">Mt.St.Helens-4</strain>
    </source>
</reference>
<organism evidence="11 12">
    <name type="scientific">Legionella sainthelensi</name>
    <dbReference type="NCBI Taxonomy" id="28087"/>
    <lineage>
        <taxon>Bacteria</taxon>
        <taxon>Pseudomonadati</taxon>
        <taxon>Pseudomonadota</taxon>
        <taxon>Gammaproteobacteria</taxon>
        <taxon>Legionellales</taxon>
        <taxon>Legionellaceae</taxon>
        <taxon>Legionella</taxon>
    </lineage>
</organism>
<dbReference type="Proteomes" id="UP000054621">
    <property type="component" value="Unassembled WGS sequence"/>
</dbReference>
<evidence type="ECO:0000256" key="7">
    <source>
        <dbReference type="ARBA" id="ARBA00023136"/>
    </source>
</evidence>
<dbReference type="InterPro" id="IPR036640">
    <property type="entry name" value="ABC1_TM_sf"/>
</dbReference>
<keyword evidence="5" id="KW-0067">ATP-binding</keyword>
<evidence type="ECO:0000256" key="2">
    <source>
        <dbReference type="ARBA" id="ARBA00022448"/>
    </source>
</evidence>
<dbReference type="Pfam" id="PF06472">
    <property type="entry name" value="ABC_membrane_2"/>
    <property type="match status" value="1"/>
</dbReference>
<proteinExistence type="predicted"/>
<dbReference type="Pfam" id="PF00005">
    <property type="entry name" value="ABC_tran"/>
    <property type="match status" value="1"/>
</dbReference>
<keyword evidence="7 8" id="KW-0472">Membrane</keyword>
<keyword evidence="4" id="KW-0547">Nucleotide-binding</keyword>
<dbReference type="InterPro" id="IPR011527">
    <property type="entry name" value="ABC1_TM_dom"/>
</dbReference>
<dbReference type="InterPro" id="IPR003593">
    <property type="entry name" value="AAA+_ATPase"/>
</dbReference>
<dbReference type="PANTHER" id="PTHR11384:SF59">
    <property type="entry name" value="LYSOSOMAL COBALAMIN TRANSPORTER ABCD4"/>
    <property type="match status" value="1"/>
</dbReference>
<evidence type="ECO:0000256" key="6">
    <source>
        <dbReference type="ARBA" id="ARBA00022989"/>
    </source>
</evidence>
<dbReference type="InterPro" id="IPR027417">
    <property type="entry name" value="P-loop_NTPase"/>
</dbReference>
<accession>A0A0W0YS81</accession>
<dbReference type="PROSITE" id="PS00211">
    <property type="entry name" value="ABC_TRANSPORTER_1"/>
    <property type="match status" value="1"/>
</dbReference>
<dbReference type="SUPFAM" id="SSF52540">
    <property type="entry name" value="P-loop containing nucleoside triphosphate hydrolases"/>
    <property type="match status" value="1"/>
</dbReference>
<evidence type="ECO:0000256" key="3">
    <source>
        <dbReference type="ARBA" id="ARBA00022692"/>
    </source>
</evidence>
<dbReference type="Gene3D" id="3.40.50.300">
    <property type="entry name" value="P-loop containing nucleotide triphosphate hydrolases"/>
    <property type="match status" value="1"/>
</dbReference>
<feature type="domain" description="ABC transmembrane type-1" evidence="10">
    <location>
        <begin position="37"/>
        <end position="336"/>
    </location>
</feature>
<evidence type="ECO:0000259" key="10">
    <source>
        <dbReference type="PROSITE" id="PS50929"/>
    </source>
</evidence>
<keyword evidence="2" id="KW-0813">Transport</keyword>
<evidence type="ECO:0000256" key="5">
    <source>
        <dbReference type="ARBA" id="ARBA00022840"/>
    </source>
</evidence>
<dbReference type="OrthoDB" id="9810134at2"/>
<evidence type="ECO:0000256" key="4">
    <source>
        <dbReference type="ARBA" id="ARBA00022741"/>
    </source>
</evidence>
<dbReference type="InterPro" id="IPR050835">
    <property type="entry name" value="ABC_transporter_sub-D"/>
</dbReference>
<keyword evidence="6 8" id="KW-1133">Transmembrane helix</keyword>